<evidence type="ECO:0000256" key="1">
    <source>
        <dbReference type="SAM" id="Phobius"/>
    </source>
</evidence>
<organism evidence="2">
    <name type="scientific">marine sediment metagenome</name>
    <dbReference type="NCBI Taxonomy" id="412755"/>
    <lineage>
        <taxon>unclassified sequences</taxon>
        <taxon>metagenomes</taxon>
        <taxon>ecological metagenomes</taxon>
    </lineage>
</organism>
<gene>
    <name evidence="2" type="ORF">LCGC14_2756680</name>
</gene>
<feature type="transmembrane region" description="Helical" evidence="1">
    <location>
        <begin position="15"/>
        <end position="35"/>
    </location>
</feature>
<dbReference type="AlphaFoldDB" id="A0A0F8Z030"/>
<sequence length="91" mass="10417">MMQKVIDYFGGEKRFYTIMIVLILMWLGMIAFFWLKADEVTKNPCSVCAKKLDSEIVCSIRGGGMIRERIFYPDLSITTTLDGLDENNPLT</sequence>
<name>A0A0F8Z030_9ZZZZ</name>
<evidence type="ECO:0000313" key="2">
    <source>
        <dbReference type="EMBL" id="KKK87092.1"/>
    </source>
</evidence>
<keyword evidence="1" id="KW-0472">Membrane</keyword>
<dbReference type="EMBL" id="LAZR01050555">
    <property type="protein sequence ID" value="KKK87092.1"/>
    <property type="molecule type" value="Genomic_DNA"/>
</dbReference>
<keyword evidence="1" id="KW-1133">Transmembrane helix</keyword>
<accession>A0A0F8Z030</accession>
<proteinExistence type="predicted"/>
<keyword evidence="1" id="KW-0812">Transmembrane</keyword>
<reference evidence="2" key="1">
    <citation type="journal article" date="2015" name="Nature">
        <title>Complex archaea that bridge the gap between prokaryotes and eukaryotes.</title>
        <authorList>
            <person name="Spang A."/>
            <person name="Saw J.H."/>
            <person name="Jorgensen S.L."/>
            <person name="Zaremba-Niedzwiedzka K."/>
            <person name="Martijn J."/>
            <person name="Lind A.E."/>
            <person name="van Eijk R."/>
            <person name="Schleper C."/>
            <person name="Guy L."/>
            <person name="Ettema T.J."/>
        </authorList>
    </citation>
    <scope>NUCLEOTIDE SEQUENCE</scope>
</reference>
<protein>
    <submittedName>
        <fullName evidence="2">Uncharacterized protein</fullName>
    </submittedName>
</protein>
<comment type="caution">
    <text evidence="2">The sequence shown here is derived from an EMBL/GenBank/DDBJ whole genome shotgun (WGS) entry which is preliminary data.</text>
</comment>